<evidence type="ECO:0000313" key="2">
    <source>
        <dbReference type="EMBL" id="ASZ52115.1"/>
    </source>
</evidence>
<protein>
    <submittedName>
        <fullName evidence="2">Uncharacterized protein</fullName>
    </submittedName>
</protein>
<dbReference type="EMBL" id="CP023248">
    <property type="protein sequence ID" value="ASZ52115.1"/>
    <property type="molecule type" value="Genomic_DNA"/>
</dbReference>
<gene>
    <name evidence="2" type="ORF">YA91_16970</name>
</gene>
<sequence>MNEYVTHGQLVEIIELFDHLAMLNAIIIIIVYDLFRSGLRMLCDYLSKERKQ</sequence>
<proteinExistence type="predicted"/>
<dbReference type="AlphaFoldDB" id="A0A249W5S0"/>
<name>A0A249W5S0_VIBPH</name>
<organism evidence="2">
    <name type="scientific">Vibrio parahaemolyticus</name>
    <dbReference type="NCBI Taxonomy" id="670"/>
    <lineage>
        <taxon>Bacteria</taxon>
        <taxon>Pseudomonadati</taxon>
        <taxon>Pseudomonadota</taxon>
        <taxon>Gammaproteobacteria</taxon>
        <taxon>Vibrionales</taxon>
        <taxon>Vibrionaceae</taxon>
        <taxon>Vibrio</taxon>
    </lineage>
</organism>
<accession>A0A249W5S0</accession>
<reference evidence="2" key="1">
    <citation type="submission" date="2017-09" db="EMBL/GenBank/DDBJ databases">
        <authorList>
            <person name="Ehlers B."/>
            <person name="Leendertz F.H."/>
        </authorList>
    </citation>
    <scope>NUCLEOTIDE SEQUENCE</scope>
    <source>
        <strain evidence="2">MAVP-26</strain>
    </source>
</reference>
<keyword evidence="1" id="KW-0812">Transmembrane</keyword>
<feature type="transmembrane region" description="Helical" evidence="1">
    <location>
        <begin position="16"/>
        <end position="35"/>
    </location>
</feature>
<keyword evidence="1" id="KW-1133">Transmembrane helix</keyword>
<dbReference type="RefSeq" id="WP_079857844.1">
    <property type="nucleotide sequence ID" value="NZ_LBHD01000006.1"/>
</dbReference>
<evidence type="ECO:0000256" key="1">
    <source>
        <dbReference type="SAM" id="Phobius"/>
    </source>
</evidence>
<keyword evidence="1" id="KW-0472">Membrane</keyword>